<dbReference type="Proteomes" id="UP000008820">
    <property type="component" value="Chromosome 2"/>
</dbReference>
<evidence type="ECO:0000313" key="13">
    <source>
        <dbReference type="EnsemblMetazoa" id="AAEL001839-PA"/>
    </source>
</evidence>
<reference evidence="13" key="2">
    <citation type="submission" date="2020-05" db="UniProtKB">
        <authorList>
            <consortium name="EnsemblMetazoa"/>
        </authorList>
    </citation>
    <scope>IDENTIFICATION</scope>
    <source>
        <strain evidence="13">LVP_AGWG</strain>
    </source>
</reference>
<dbReference type="Gene3D" id="3.30.70.340">
    <property type="entry name" value="Metallocarboxypeptidase-like"/>
    <property type="match status" value="1"/>
</dbReference>
<feature type="domain" description="Peptidase M14" evidence="12">
    <location>
        <begin position="119"/>
        <end position="412"/>
    </location>
</feature>
<dbReference type="Gene3D" id="3.40.630.10">
    <property type="entry name" value="Zn peptidases"/>
    <property type="match status" value="1"/>
</dbReference>
<name>A0A1S4EZX1_AEDAE</name>
<sequence length="412" mass="46160">MKFAGILVLLAVAVLVAAEQVTYRDYKVYKLEFITREQQAQLKRWEDVEGVDFWDRAGHRVMIHPELQQTFEKFLVANKIAHEVIIQDVEATIEAERRYDQEYKKSKAALGRSTVDFVHFWRTQEIYDYMDGLAASYPNLVSVEVIGYSRENREIKSITITSSNGQVSGSKPVIFIDGGVHAREWAGIMSVVYLIHELVEHNSEYQDMMGSDWVIVPVANPDGYEFSHTSNRMWRKNRFPSSILCTGIDLNRNFAYMWSSGSNLCSDTYPGTEPASEPETQALVSLMNRYRNNLSLYLAVHTYGNMILYPFGYAWPFIPVSNAAEHIAMGEKAKAAVLAAGGPSYVVGNSAEILYTAFGASDDYALGLGGFTYGFTLELTGGGSQGFDLPASQIQNVAHATFQIFRSMSNDI</sequence>
<dbReference type="AlphaFoldDB" id="A0A1S4EZX1"/>
<dbReference type="PANTHER" id="PTHR11705">
    <property type="entry name" value="PROTEASE FAMILY M14 CARBOXYPEPTIDASE A,B"/>
    <property type="match status" value="1"/>
</dbReference>
<dbReference type="InParanoid" id="A0A1S4EZX1"/>
<evidence type="ECO:0000256" key="4">
    <source>
        <dbReference type="ARBA" id="ARBA00022670"/>
    </source>
</evidence>
<keyword evidence="5" id="KW-0479">Metal-binding</keyword>
<evidence type="ECO:0000256" key="8">
    <source>
        <dbReference type="ARBA" id="ARBA00022833"/>
    </source>
</evidence>
<dbReference type="VEuPathDB" id="VectorBase:AAEL001839"/>
<evidence type="ECO:0000256" key="5">
    <source>
        <dbReference type="ARBA" id="ARBA00022723"/>
    </source>
</evidence>
<keyword evidence="10" id="KW-1015">Disulfide bond</keyword>
<comment type="similarity">
    <text evidence="2 11">Belongs to the peptidase M14 family.</text>
</comment>
<organism evidence="13 14">
    <name type="scientific">Aedes aegypti</name>
    <name type="common">Yellowfever mosquito</name>
    <name type="synonym">Culex aegypti</name>
    <dbReference type="NCBI Taxonomy" id="7159"/>
    <lineage>
        <taxon>Eukaryota</taxon>
        <taxon>Metazoa</taxon>
        <taxon>Ecdysozoa</taxon>
        <taxon>Arthropoda</taxon>
        <taxon>Hexapoda</taxon>
        <taxon>Insecta</taxon>
        <taxon>Pterygota</taxon>
        <taxon>Neoptera</taxon>
        <taxon>Endopterygota</taxon>
        <taxon>Diptera</taxon>
        <taxon>Nematocera</taxon>
        <taxon>Culicoidea</taxon>
        <taxon>Culicidae</taxon>
        <taxon>Culicinae</taxon>
        <taxon>Aedini</taxon>
        <taxon>Aedes</taxon>
        <taxon>Stegomyia</taxon>
    </lineage>
</organism>
<dbReference type="SUPFAM" id="SSF53187">
    <property type="entry name" value="Zn-dependent exopeptidases"/>
    <property type="match status" value="1"/>
</dbReference>
<dbReference type="SUPFAM" id="SSF54897">
    <property type="entry name" value="Protease propeptides/inhibitors"/>
    <property type="match status" value="1"/>
</dbReference>
<dbReference type="PRINTS" id="PR00765">
    <property type="entry name" value="CRBOXYPTASEA"/>
</dbReference>
<evidence type="ECO:0000256" key="3">
    <source>
        <dbReference type="ARBA" id="ARBA00022645"/>
    </source>
</evidence>
<feature type="active site" description="Proton donor/acceptor" evidence="11">
    <location>
        <position position="378"/>
    </location>
</feature>
<comment type="cofactor">
    <cofactor evidence="1">
        <name>Zn(2+)</name>
        <dbReference type="ChEBI" id="CHEBI:29105"/>
    </cofactor>
</comment>
<dbReference type="GO" id="GO:0005615">
    <property type="term" value="C:extracellular space"/>
    <property type="evidence" value="ECO:0007669"/>
    <property type="project" value="TreeGrafter"/>
</dbReference>
<keyword evidence="4" id="KW-0645">Protease</keyword>
<keyword evidence="9" id="KW-0482">Metalloprotease</keyword>
<keyword evidence="8" id="KW-0862">Zinc</keyword>
<dbReference type="InterPro" id="IPR003146">
    <property type="entry name" value="M14A_act_pep"/>
</dbReference>
<dbReference type="InterPro" id="IPR000834">
    <property type="entry name" value="Peptidase_M14"/>
</dbReference>
<evidence type="ECO:0000259" key="12">
    <source>
        <dbReference type="PROSITE" id="PS52035"/>
    </source>
</evidence>
<accession>A0A1S4EZX1</accession>
<protein>
    <recommendedName>
        <fullName evidence="12">Peptidase M14 domain-containing protein</fullName>
    </recommendedName>
</protein>
<dbReference type="SMART" id="SM00631">
    <property type="entry name" value="Zn_pept"/>
    <property type="match status" value="1"/>
</dbReference>
<dbReference type="PROSITE" id="PS52035">
    <property type="entry name" value="PEPTIDASE_M14"/>
    <property type="match status" value="1"/>
</dbReference>
<evidence type="ECO:0000256" key="6">
    <source>
        <dbReference type="ARBA" id="ARBA00022729"/>
    </source>
</evidence>
<dbReference type="FunFam" id="3.40.630.10:FF:000084">
    <property type="entry name" value="Carboxypeptidase B2"/>
    <property type="match status" value="1"/>
</dbReference>
<dbReference type="InterPro" id="IPR036990">
    <property type="entry name" value="M14A-like_propep"/>
</dbReference>
<keyword evidence="6" id="KW-0732">Signal</keyword>
<dbReference type="Pfam" id="PF02244">
    <property type="entry name" value="Propep_M14"/>
    <property type="match status" value="1"/>
</dbReference>
<dbReference type="Pfam" id="PF00246">
    <property type="entry name" value="Peptidase_M14"/>
    <property type="match status" value="1"/>
</dbReference>
<evidence type="ECO:0000256" key="9">
    <source>
        <dbReference type="ARBA" id="ARBA00023049"/>
    </source>
</evidence>
<evidence type="ECO:0000256" key="2">
    <source>
        <dbReference type="ARBA" id="ARBA00005988"/>
    </source>
</evidence>
<keyword evidence="14" id="KW-1185">Reference proteome</keyword>
<gene>
    <name evidence="13" type="primary">5572635</name>
</gene>
<evidence type="ECO:0000313" key="14">
    <source>
        <dbReference type="Proteomes" id="UP000008820"/>
    </source>
</evidence>
<evidence type="ECO:0000256" key="10">
    <source>
        <dbReference type="ARBA" id="ARBA00023157"/>
    </source>
</evidence>
<keyword evidence="7" id="KW-0378">Hydrolase</keyword>
<evidence type="ECO:0000256" key="11">
    <source>
        <dbReference type="PROSITE-ProRule" id="PRU01379"/>
    </source>
</evidence>
<dbReference type="EnsemblMetazoa" id="AAEL001839-RA">
    <property type="protein sequence ID" value="AAEL001839-PA"/>
    <property type="gene ID" value="AAEL001839"/>
</dbReference>
<reference evidence="13 14" key="1">
    <citation type="submission" date="2017-06" db="EMBL/GenBank/DDBJ databases">
        <title>Aedes aegypti genome working group (AGWG) sequencing and assembly.</title>
        <authorList>
            <consortium name="Aedes aegypti Genome Working Group (AGWG)"/>
            <person name="Matthews B.J."/>
        </authorList>
    </citation>
    <scope>NUCLEOTIDE SEQUENCE [LARGE SCALE GENOMIC DNA]</scope>
    <source>
        <strain evidence="13 14">LVP_AGWG</strain>
    </source>
</reference>
<dbReference type="PANTHER" id="PTHR11705:SF140">
    <property type="entry name" value="FI02848P-RELATED"/>
    <property type="match status" value="1"/>
</dbReference>
<dbReference type="GO" id="GO:0006508">
    <property type="term" value="P:proteolysis"/>
    <property type="evidence" value="ECO:0007669"/>
    <property type="project" value="UniProtKB-KW"/>
</dbReference>
<keyword evidence="3" id="KW-0121">Carboxypeptidase</keyword>
<dbReference type="GO" id="GO:0008270">
    <property type="term" value="F:zinc ion binding"/>
    <property type="evidence" value="ECO:0007669"/>
    <property type="project" value="InterPro"/>
</dbReference>
<evidence type="ECO:0000256" key="7">
    <source>
        <dbReference type="ARBA" id="ARBA00022801"/>
    </source>
</evidence>
<evidence type="ECO:0000256" key="1">
    <source>
        <dbReference type="ARBA" id="ARBA00001947"/>
    </source>
</evidence>
<proteinExistence type="inferred from homology"/>
<dbReference type="OrthoDB" id="3626597at2759"/>
<dbReference type="GO" id="GO:0004181">
    <property type="term" value="F:metallocarboxypeptidase activity"/>
    <property type="evidence" value="ECO:0007669"/>
    <property type="project" value="InterPro"/>
</dbReference>